<keyword evidence="7" id="KW-1185">Reference proteome</keyword>
<feature type="compositionally biased region" description="Basic and acidic residues" evidence="4">
    <location>
        <begin position="261"/>
        <end position="273"/>
    </location>
</feature>
<evidence type="ECO:0000256" key="1">
    <source>
        <dbReference type="ARBA" id="ARBA00023125"/>
    </source>
</evidence>
<dbReference type="CDD" id="cd01389">
    <property type="entry name" value="HMG-box_ROX1-like"/>
    <property type="match status" value="1"/>
</dbReference>
<dbReference type="GO" id="GO:0000978">
    <property type="term" value="F:RNA polymerase II cis-regulatory region sequence-specific DNA binding"/>
    <property type="evidence" value="ECO:0007669"/>
    <property type="project" value="TreeGrafter"/>
</dbReference>
<evidence type="ECO:0000259" key="5">
    <source>
        <dbReference type="PROSITE" id="PS50118"/>
    </source>
</evidence>
<comment type="caution">
    <text evidence="6">The sequence shown here is derived from an EMBL/GenBank/DDBJ whole genome shotgun (WGS) entry which is preliminary data.</text>
</comment>
<protein>
    <recommendedName>
        <fullName evidence="5">HMG box domain-containing protein</fullName>
    </recommendedName>
</protein>
<dbReference type="AlphaFoldDB" id="A0A1V6TFC3"/>
<name>A0A1V6TFC3_9EURO</name>
<keyword evidence="2 3" id="KW-0539">Nucleus</keyword>
<feature type="region of interest" description="Disordered" evidence="4">
    <location>
        <begin position="1"/>
        <end position="33"/>
    </location>
</feature>
<accession>A0A1V6TFC3</accession>
<feature type="domain" description="HMG box" evidence="5">
    <location>
        <begin position="191"/>
        <end position="259"/>
    </location>
</feature>
<proteinExistence type="predicted"/>
<evidence type="ECO:0000313" key="7">
    <source>
        <dbReference type="Proteomes" id="UP000191285"/>
    </source>
</evidence>
<sequence>MRNVKISGELPPSPPTSSEGEIPTSFGYHSQYGHIDSSLDQFHMAGEFHQGTPPPQMVYGSTPPHQYYPNIPTSHPTSLMPGQAITPSMLPVDLSLRMQSASPSFSPLQSRKAVSKSKTKASRSPKDRRSRGRRNSANGSKAKINLPGPLSEITAHLHHIPVNDTEKFVNRSSAERIEEARKKTAGGKKPIGRPMNGFMLYRKAYSDRCKAYLGVENHQNVSVGIGLSWHKESEELQDRFNEWSKIERLNHGIAFPEYKFQPKKETSVTRRPELTPPHSPGNWDDGTDSDFPYASPPMHRRTDSFGLSSRSSSPFDDYNTTLASSFDTTWTNVASFPSQSPPDNVTTIHPGLLDPTFSDGSYGAHHGAQSMTSDIPNGLNGIPGGNHEDLYSSSQPLSSSMNTGHMDPQLLQYSQDHQNTTDHGFVTSSHLYPMGFEGGNYMNTAHMSSNHPSPSIYHGLPEMEETTWDYVSQSPAGTVFKEEDPFP</sequence>
<feature type="region of interest" description="Disordered" evidence="4">
    <location>
        <begin position="45"/>
        <end position="84"/>
    </location>
</feature>
<reference evidence="7" key="1">
    <citation type="journal article" date="2017" name="Nat. Microbiol.">
        <title>Global analysis of biosynthetic gene clusters reveals vast potential of secondary metabolite production in Penicillium species.</title>
        <authorList>
            <person name="Nielsen J.C."/>
            <person name="Grijseels S."/>
            <person name="Prigent S."/>
            <person name="Ji B."/>
            <person name="Dainat J."/>
            <person name="Nielsen K.F."/>
            <person name="Frisvad J.C."/>
            <person name="Workman M."/>
            <person name="Nielsen J."/>
        </authorList>
    </citation>
    <scope>NUCLEOTIDE SEQUENCE [LARGE SCALE GENOMIC DNA]</scope>
    <source>
        <strain evidence="7">IBT 24891</strain>
    </source>
</reference>
<dbReference type="PANTHER" id="PTHR45789:SF2">
    <property type="entry name" value="FI18025P1"/>
    <property type="match status" value="1"/>
</dbReference>
<dbReference type="Gene3D" id="1.10.30.10">
    <property type="entry name" value="High mobility group box domain"/>
    <property type="match status" value="1"/>
</dbReference>
<organism evidence="6 7">
    <name type="scientific">Penicillium steckii</name>
    <dbReference type="NCBI Taxonomy" id="303698"/>
    <lineage>
        <taxon>Eukaryota</taxon>
        <taxon>Fungi</taxon>
        <taxon>Dikarya</taxon>
        <taxon>Ascomycota</taxon>
        <taxon>Pezizomycotina</taxon>
        <taxon>Eurotiomycetes</taxon>
        <taxon>Eurotiomycetidae</taxon>
        <taxon>Eurotiales</taxon>
        <taxon>Aspergillaceae</taxon>
        <taxon>Penicillium</taxon>
    </lineage>
</organism>
<dbReference type="PROSITE" id="PS50118">
    <property type="entry name" value="HMG_BOX_2"/>
    <property type="match status" value="1"/>
</dbReference>
<dbReference type="GO" id="GO:0000981">
    <property type="term" value="F:DNA-binding transcription factor activity, RNA polymerase II-specific"/>
    <property type="evidence" value="ECO:0007669"/>
    <property type="project" value="TreeGrafter"/>
</dbReference>
<dbReference type="STRING" id="303698.A0A1V6TFC3"/>
<dbReference type="EMBL" id="MLKD01000007">
    <property type="protein sequence ID" value="OQE24590.1"/>
    <property type="molecule type" value="Genomic_DNA"/>
</dbReference>
<feature type="compositionally biased region" description="Basic residues" evidence="4">
    <location>
        <begin position="113"/>
        <end position="134"/>
    </location>
</feature>
<feature type="DNA-binding region" description="HMG box" evidence="3">
    <location>
        <begin position="191"/>
        <end position="259"/>
    </location>
</feature>
<dbReference type="GO" id="GO:0005634">
    <property type="term" value="C:nucleus"/>
    <property type="evidence" value="ECO:0007669"/>
    <property type="project" value="UniProtKB-UniRule"/>
</dbReference>
<feature type="region of interest" description="Disordered" evidence="4">
    <location>
        <begin position="363"/>
        <end position="400"/>
    </location>
</feature>
<dbReference type="InterPro" id="IPR036910">
    <property type="entry name" value="HMG_box_dom_sf"/>
</dbReference>
<dbReference type="Proteomes" id="UP000191285">
    <property type="component" value="Unassembled WGS sequence"/>
</dbReference>
<dbReference type="PANTHER" id="PTHR45789">
    <property type="entry name" value="FI18025P1"/>
    <property type="match status" value="1"/>
</dbReference>
<keyword evidence="1 3" id="KW-0238">DNA-binding</keyword>
<evidence type="ECO:0000313" key="6">
    <source>
        <dbReference type="EMBL" id="OQE24590.1"/>
    </source>
</evidence>
<evidence type="ECO:0000256" key="2">
    <source>
        <dbReference type="ARBA" id="ARBA00023242"/>
    </source>
</evidence>
<feature type="region of interest" description="Disordered" evidence="4">
    <location>
        <begin position="261"/>
        <end position="288"/>
    </location>
</feature>
<gene>
    <name evidence="6" type="ORF">PENSTE_c007G05349</name>
</gene>
<evidence type="ECO:0000256" key="3">
    <source>
        <dbReference type="PROSITE-ProRule" id="PRU00267"/>
    </source>
</evidence>
<evidence type="ECO:0000256" key="4">
    <source>
        <dbReference type="SAM" id="MobiDB-lite"/>
    </source>
</evidence>
<feature type="region of interest" description="Disordered" evidence="4">
    <location>
        <begin position="101"/>
        <end position="147"/>
    </location>
</feature>
<dbReference type="InterPro" id="IPR051356">
    <property type="entry name" value="SOX/SOX-like_TF"/>
</dbReference>
<dbReference type="OrthoDB" id="2307332at2759"/>
<dbReference type="InterPro" id="IPR009071">
    <property type="entry name" value="HMG_box_dom"/>
</dbReference>
<dbReference type="SUPFAM" id="SSF47095">
    <property type="entry name" value="HMG-box"/>
    <property type="match status" value="1"/>
</dbReference>